<name>A0ABN8E3H0_9VIBR</name>
<evidence type="ECO:0000256" key="5">
    <source>
        <dbReference type="HAMAP-Rule" id="MF_01948"/>
    </source>
</evidence>
<dbReference type="EMBL" id="CAKLDM010000002">
    <property type="protein sequence ID" value="CAH0539397.1"/>
    <property type="molecule type" value="Genomic_DNA"/>
</dbReference>
<dbReference type="HAMAP" id="MF_01948">
    <property type="entry name" value="LPS_assembly_LapA"/>
    <property type="match status" value="1"/>
</dbReference>
<keyword evidence="4 5" id="KW-0472">Membrane</keyword>
<comment type="caution">
    <text evidence="5">Lacks conserved residue(s) required for the propagation of feature annotation.</text>
</comment>
<keyword evidence="2 5" id="KW-0812">Transmembrane</keyword>
<keyword evidence="3 5" id="KW-1133">Transmembrane helix</keyword>
<dbReference type="Proteomes" id="UP000838748">
    <property type="component" value="Unassembled WGS sequence"/>
</dbReference>
<proteinExistence type="inferred from homology"/>
<evidence type="ECO:0000313" key="8">
    <source>
        <dbReference type="Proteomes" id="UP000838748"/>
    </source>
</evidence>
<evidence type="ECO:0000259" key="6">
    <source>
        <dbReference type="Pfam" id="PF06305"/>
    </source>
</evidence>
<evidence type="ECO:0000256" key="1">
    <source>
        <dbReference type="ARBA" id="ARBA00022475"/>
    </source>
</evidence>
<keyword evidence="8" id="KW-1185">Reference proteome</keyword>
<organism evidence="7 8">
    <name type="scientific">Vibrio marisflavi CECT 7928</name>
    <dbReference type="NCBI Taxonomy" id="634439"/>
    <lineage>
        <taxon>Bacteria</taxon>
        <taxon>Pseudomonadati</taxon>
        <taxon>Pseudomonadota</taxon>
        <taxon>Gammaproteobacteria</taxon>
        <taxon>Vibrionales</taxon>
        <taxon>Vibrionaceae</taxon>
        <taxon>Vibrio</taxon>
    </lineage>
</organism>
<protein>
    <recommendedName>
        <fullName evidence="5">Probable lipopolysaccharide assembly protein A</fullName>
    </recommendedName>
</protein>
<comment type="similarity">
    <text evidence="5">Belongs to the LapA family.</text>
</comment>
<gene>
    <name evidence="5 7" type="primary">lapA</name>
    <name evidence="7" type="ORF">VMF7928_02115</name>
</gene>
<dbReference type="RefSeq" id="WP_237361427.1">
    <property type="nucleotide sequence ID" value="NZ_CAKLDM010000002.1"/>
</dbReference>
<keyword evidence="5" id="KW-0997">Cell inner membrane</keyword>
<comment type="caution">
    <text evidence="7">The sequence shown here is derived from an EMBL/GenBank/DDBJ whole genome shotgun (WGS) entry which is preliminary data.</text>
</comment>
<feature type="transmembrane region" description="Helical" evidence="5">
    <location>
        <begin position="39"/>
        <end position="62"/>
    </location>
</feature>
<feature type="domain" description="Lipopolysaccharide assembly protein A" evidence="6">
    <location>
        <begin position="22"/>
        <end position="84"/>
    </location>
</feature>
<sequence>MRIIKIIIVVALFLIALALGAQNQSVVTFNYLIAQGEFHLSALLGIVFAIGFLVSLLIFGSLHLKSQLRVRKLNRQLKKLNASVASQSQSKEKNVETKASV</sequence>
<dbReference type="Pfam" id="PF06305">
    <property type="entry name" value="LapA_dom"/>
    <property type="match status" value="1"/>
</dbReference>
<accession>A0ABN8E3H0</accession>
<reference evidence="7" key="1">
    <citation type="submission" date="2021-11" db="EMBL/GenBank/DDBJ databases">
        <authorList>
            <person name="Rodrigo-Torres L."/>
            <person name="Arahal R. D."/>
            <person name="Lucena T."/>
        </authorList>
    </citation>
    <scope>NUCLEOTIDE SEQUENCE</scope>
    <source>
        <strain evidence="7">CECT 7928</strain>
    </source>
</reference>
<keyword evidence="1 5" id="KW-1003">Cell membrane</keyword>
<comment type="subcellular location">
    <subcellularLocation>
        <location evidence="5">Cell inner membrane</location>
        <topology evidence="5">Single-pass membrane protein</topology>
    </subcellularLocation>
</comment>
<comment type="function">
    <text evidence="5">Involved in the assembly of lipopolysaccharide (LPS).</text>
</comment>
<evidence type="ECO:0000256" key="3">
    <source>
        <dbReference type="ARBA" id="ARBA00022989"/>
    </source>
</evidence>
<evidence type="ECO:0000256" key="4">
    <source>
        <dbReference type="ARBA" id="ARBA00023136"/>
    </source>
</evidence>
<dbReference type="InterPro" id="IPR010445">
    <property type="entry name" value="LapA_dom"/>
</dbReference>
<dbReference type="InterPro" id="IPR032906">
    <property type="entry name" value="LapA"/>
</dbReference>
<evidence type="ECO:0000256" key="2">
    <source>
        <dbReference type="ARBA" id="ARBA00022692"/>
    </source>
</evidence>
<evidence type="ECO:0000313" key="7">
    <source>
        <dbReference type="EMBL" id="CAH0539397.1"/>
    </source>
</evidence>